<feature type="transmembrane region" description="Helical" evidence="1">
    <location>
        <begin position="6"/>
        <end position="28"/>
    </location>
</feature>
<evidence type="ECO:0008006" key="4">
    <source>
        <dbReference type="Google" id="ProtNLM"/>
    </source>
</evidence>
<comment type="caution">
    <text evidence="2">The sequence shown here is derived from an EMBL/GenBank/DDBJ whole genome shotgun (WGS) entry which is preliminary data.</text>
</comment>
<name>A0A9P1IW44_9PELO</name>
<organism evidence="2 3">
    <name type="scientific">Caenorhabditis angaria</name>
    <dbReference type="NCBI Taxonomy" id="860376"/>
    <lineage>
        <taxon>Eukaryota</taxon>
        <taxon>Metazoa</taxon>
        <taxon>Ecdysozoa</taxon>
        <taxon>Nematoda</taxon>
        <taxon>Chromadorea</taxon>
        <taxon>Rhabditida</taxon>
        <taxon>Rhabditina</taxon>
        <taxon>Rhabditomorpha</taxon>
        <taxon>Rhabditoidea</taxon>
        <taxon>Rhabditidae</taxon>
        <taxon>Peloderinae</taxon>
        <taxon>Caenorhabditis</taxon>
    </lineage>
</organism>
<evidence type="ECO:0000313" key="3">
    <source>
        <dbReference type="Proteomes" id="UP001152747"/>
    </source>
</evidence>
<accession>A0A9P1IW44</accession>
<reference evidence="2" key="1">
    <citation type="submission" date="2022-11" db="EMBL/GenBank/DDBJ databases">
        <authorList>
            <person name="Kikuchi T."/>
        </authorList>
    </citation>
    <scope>NUCLEOTIDE SEQUENCE</scope>
    <source>
        <strain evidence="2">PS1010</strain>
    </source>
</reference>
<sequence>MMKMLVIFLGSCCVFGFIINLIVVLPVIKLAITSTKSPVYIIASVNIITDNFNILLIAISLILGLLNDVKQ</sequence>
<keyword evidence="1" id="KW-1133">Transmembrane helix</keyword>
<keyword evidence="1" id="KW-0812">Transmembrane</keyword>
<evidence type="ECO:0000313" key="2">
    <source>
        <dbReference type="EMBL" id="CAI5452220.1"/>
    </source>
</evidence>
<keyword evidence="1" id="KW-0472">Membrane</keyword>
<evidence type="ECO:0000256" key="1">
    <source>
        <dbReference type="SAM" id="Phobius"/>
    </source>
</evidence>
<feature type="transmembrane region" description="Helical" evidence="1">
    <location>
        <begin position="40"/>
        <end position="66"/>
    </location>
</feature>
<dbReference type="AlphaFoldDB" id="A0A9P1IW44"/>
<protein>
    <recommendedName>
        <fullName evidence="4">7TM GPCR serpentine receptor class x (Srx) domain-containing protein</fullName>
    </recommendedName>
</protein>
<keyword evidence="3" id="KW-1185">Reference proteome</keyword>
<gene>
    <name evidence="2" type="ORF">CAMP_LOCUS14857</name>
</gene>
<proteinExistence type="predicted"/>
<dbReference type="EMBL" id="CANHGI010000005">
    <property type="protein sequence ID" value="CAI5452220.1"/>
    <property type="molecule type" value="Genomic_DNA"/>
</dbReference>
<dbReference type="Proteomes" id="UP001152747">
    <property type="component" value="Unassembled WGS sequence"/>
</dbReference>